<dbReference type="Proteomes" id="UP000466345">
    <property type="component" value="Unassembled WGS sequence"/>
</dbReference>
<proteinExistence type="predicted"/>
<comment type="caution">
    <text evidence="3">The sequence shown here is derived from an EMBL/GenBank/DDBJ whole genome shotgun (WGS) entry which is preliminary data.</text>
</comment>
<feature type="coiled-coil region" evidence="1">
    <location>
        <begin position="205"/>
        <end position="232"/>
    </location>
</feature>
<feature type="region of interest" description="Disordered" evidence="2">
    <location>
        <begin position="42"/>
        <end position="69"/>
    </location>
</feature>
<sequence length="461" mass="51512">MSGKKKILVDESEWYSAKRAAQQLRQVKRDIPRLIDEVRRATEADHARTRAEAEERSRRTEQALAGLGEQTRRLEADTDRRLREQNDRLRRELHDSAERLALDTRAQLAEQRAALERGLAAEGEARRRDVAALTGRLDDFAGDRDRAAGAARQWLADGDTMAALIADTLPHERHAPGRLDRLRLELATARRTHDAGQHEAALSGAQRAYLDLSELRLDIERLELERRLAQETATDALIMVETLIAENAVMPVAGPDGQPLPGYELDVDHWSEGELGELRAVVAERLTRARDEATPAGEQRELAALAADLELRLREIMDRADMRLFASQLRVNLADSVAQTLTRIGAYELADGEYQDADERRSYHARLEHMNGNQIVVEILPAPDDGTGHVLRVLSYDYDTASEHELQDRIAAVREALEADGHRTGEPEREPGVPEPEARDLERHRQARRAGGQRPAAGGAG</sequence>
<protein>
    <submittedName>
        <fullName evidence="3">Uncharacterized protein</fullName>
    </submittedName>
</protein>
<dbReference type="RefSeq" id="WP_153455781.1">
    <property type="nucleotide sequence ID" value="NZ_WEGJ01000026.1"/>
</dbReference>
<evidence type="ECO:0000313" key="4">
    <source>
        <dbReference type="Proteomes" id="UP000466345"/>
    </source>
</evidence>
<accession>A0A7K0CN67</accession>
<keyword evidence="4" id="KW-1185">Reference proteome</keyword>
<evidence type="ECO:0000313" key="3">
    <source>
        <dbReference type="EMBL" id="MQY14937.1"/>
    </source>
</evidence>
<keyword evidence="1" id="KW-0175">Coiled coil</keyword>
<evidence type="ECO:0000256" key="2">
    <source>
        <dbReference type="SAM" id="MobiDB-lite"/>
    </source>
</evidence>
<dbReference type="EMBL" id="WEGJ01000026">
    <property type="protein sequence ID" value="MQY14937.1"/>
    <property type="molecule type" value="Genomic_DNA"/>
</dbReference>
<feature type="compositionally biased region" description="Low complexity" evidence="2">
    <location>
        <begin position="449"/>
        <end position="461"/>
    </location>
</feature>
<gene>
    <name evidence="3" type="ORF">SRB5_51130</name>
</gene>
<name>A0A7K0CN67_9ACTN</name>
<dbReference type="AlphaFoldDB" id="A0A7K0CN67"/>
<organism evidence="3 4">
    <name type="scientific">Streptomyces smaragdinus</name>
    <dbReference type="NCBI Taxonomy" id="2585196"/>
    <lineage>
        <taxon>Bacteria</taxon>
        <taxon>Bacillati</taxon>
        <taxon>Actinomycetota</taxon>
        <taxon>Actinomycetes</taxon>
        <taxon>Kitasatosporales</taxon>
        <taxon>Streptomycetaceae</taxon>
        <taxon>Streptomyces</taxon>
    </lineage>
</organism>
<dbReference type="OrthoDB" id="3462345at2"/>
<feature type="region of interest" description="Disordered" evidence="2">
    <location>
        <begin position="420"/>
        <end position="461"/>
    </location>
</feature>
<evidence type="ECO:0000256" key="1">
    <source>
        <dbReference type="SAM" id="Coils"/>
    </source>
</evidence>
<reference evidence="3 4" key="1">
    <citation type="submission" date="2019-10" db="EMBL/GenBank/DDBJ databases">
        <title>Streptomyces smaragdinus sp. nov. and Streptomyces fabii sp. nov., isolated from the gut of fungus growing-termite Macrotermes natalensis.</title>
        <authorList>
            <person name="Schwitalla J."/>
            <person name="Benndorf R."/>
            <person name="Martin K."/>
            <person name="De Beer W."/>
            <person name="Kaster A.-K."/>
            <person name="Vollmers J."/>
            <person name="Poulsen M."/>
            <person name="Beemelmanns C."/>
        </authorList>
    </citation>
    <scope>NUCLEOTIDE SEQUENCE [LARGE SCALE GENOMIC DNA]</scope>
    <source>
        <strain evidence="3 4">RB5</strain>
    </source>
</reference>
<feature type="compositionally biased region" description="Basic and acidic residues" evidence="2">
    <location>
        <begin position="42"/>
        <end position="61"/>
    </location>
</feature>
<feature type="compositionally biased region" description="Basic and acidic residues" evidence="2">
    <location>
        <begin position="420"/>
        <end position="444"/>
    </location>
</feature>